<evidence type="ECO:0000256" key="3">
    <source>
        <dbReference type="ARBA" id="ARBA00023172"/>
    </source>
</evidence>
<accession>A0A923KY01</accession>
<dbReference type="Gene3D" id="1.10.443.10">
    <property type="entry name" value="Intergrase catalytic core"/>
    <property type="match status" value="1"/>
</dbReference>
<feature type="domain" description="Core-binding (CB)" evidence="6">
    <location>
        <begin position="5"/>
        <end position="98"/>
    </location>
</feature>
<comment type="caution">
    <text evidence="7">The sequence shown here is derived from an EMBL/GenBank/DDBJ whole genome shotgun (WGS) entry which is preliminary data.</text>
</comment>
<dbReference type="Pfam" id="PF00589">
    <property type="entry name" value="Phage_integrase"/>
    <property type="match status" value="1"/>
</dbReference>
<feature type="domain" description="Tyr recombinase" evidence="5">
    <location>
        <begin position="123"/>
        <end position="312"/>
    </location>
</feature>
<dbReference type="SUPFAM" id="SSF56349">
    <property type="entry name" value="DNA breaking-rejoining enzymes"/>
    <property type="match status" value="1"/>
</dbReference>
<evidence type="ECO:0000313" key="7">
    <source>
        <dbReference type="EMBL" id="MBC3890013.1"/>
    </source>
</evidence>
<sequence length="345" mass="39557">MSEPSKFLKLLDDYLSSYMTCSIGASPNTIISYKYAFRLLIEFMFSKKDIPADKISFEQLDYYTLMAFFDWIEKERGCSASTKNQRLSAIISFSEYAQNRDFDAASIFRCSVIKIPTKKAQKKPRAVFSVQEIKILLQLPDNTKVTGLRDKVLLSLMYASGARAQEICDLTVGNIQFNPKGATINIKGKGRKTRRIGIPDACTTILQNYIAHRRIESKPDRHVFSSQTHEQMTVSCIEGIFKKYVRVAKKENPSLFCEDSYPPHSMRHSTASHMLEAGVPIVVIKNFLGHASLQTTQIYAELSQNTVDKHLKEWNHKWFPQNFNKKEEVIKKNNMPEFLNLQLND</sequence>
<evidence type="ECO:0000256" key="4">
    <source>
        <dbReference type="PROSITE-ProRule" id="PRU01248"/>
    </source>
</evidence>
<dbReference type="OrthoDB" id="9801717at2"/>
<dbReference type="InterPro" id="IPR010998">
    <property type="entry name" value="Integrase_recombinase_N"/>
</dbReference>
<dbReference type="Pfam" id="PF13102">
    <property type="entry name" value="Phage_int_SAM_5"/>
    <property type="match status" value="1"/>
</dbReference>
<dbReference type="InterPro" id="IPR002104">
    <property type="entry name" value="Integrase_catalytic"/>
</dbReference>
<dbReference type="Proteomes" id="UP000616595">
    <property type="component" value="Unassembled WGS sequence"/>
</dbReference>
<dbReference type="PROSITE" id="PS51900">
    <property type="entry name" value="CB"/>
    <property type="match status" value="1"/>
</dbReference>
<protein>
    <submittedName>
        <fullName evidence="7">Tyrosine-type recombinase/integrase</fullName>
    </submittedName>
</protein>
<dbReference type="InterPro" id="IPR025269">
    <property type="entry name" value="SAM-like_dom"/>
</dbReference>
<dbReference type="InterPro" id="IPR013762">
    <property type="entry name" value="Integrase-like_cat_sf"/>
</dbReference>
<dbReference type="InterPro" id="IPR011010">
    <property type="entry name" value="DNA_brk_join_enz"/>
</dbReference>
<comment type="similarity">
    <text evidence="1">Belongs to the 'phage' integrase family.</text>
</comment>
<organism evidence="7 8">
    <name type="scientific">Acetobacterium paludosum</name>
    <dbReference type="NCBI Taxonomy" id="52693"/>
    <lineage>
        <taxon>Bacteria</taxon>
        <taxon>Bacillati</taxon>
        <taxon>Bacillota</taxon>
        <taxon>Clostridia</taxon>
        <taxon>Eubacteriales</taxon>
        <taxon>Eubacteriaceae</taxon>
        <taxon>Acetobacterium</taxon>
    </lineage>
</organism>
<evidence type="ECO:0000313" key="8">
    <source>
        <dbReference type="Proteomes" id="UP000616595"/>
    </source>
</evidence>
<evidence type="ECO:0000259" key="6">
    <source>
        <dbReference type="PROSITE" id="PS51900"/>
    </source>
</evidence>
<keyword evidence="2 4" id="KW-0238">DNA-binding</keyword>
<proteinExistence type="inferred from homology"/>
<keyword evidence="8" id="KW-1185">Reference proteome</keyword>
<dbReference type="GO" id="GO:0006310">
    <property type="term" value="P:DNA recombination"/>
    <property type="evidence" value="ECO:0007669"/>
    <property type="project" value="UniProtKB-KW"/>
</dbReference>
<dbReference type="PANTHER" id="PTHR30349:SF41">
    <property type="entry name" value="INTEGRASE_RECOMBINASE PROTEIN MJ0367-RELATED"/>
    <property type="match status" value="1"/>
</dbReference>
<keyword evidence="3" id="KW-0233">DNA recombination</keyword>
<dbReference type="RefSeq" id="WP_148568643.1">
    <property type="nucleotide sequence ID" value="NZ_RXYA01000032.1"/>
</dbReference>
<name>A0A923KY01_9FIRM</name>
<dbReference type="InterPro" id="IPR044068">
    <property type="entry name" value="CB"/>
</dbReference>
<evidence type="ECO:0000256" key="2">
    <source>
        <dbReference type="ARBA" id="ARBA00023125"/>
    </source>
</evidence>
<dbReference type="InterPro" id="IPR050090">
    <property type="entry name" value="Tyrosine_recombinase_XerCD"/>
</dbReference>
<reference evidence="7" key="2">
    <citation type="submission" date="2020-10" db="EMBL/GenBank/DDBJ databases">
        <title>Comparative genomics of the Acetobacterium genus.</title>
        <authorList>
            <person name="Marshall C."/>
            <person name="May H."/>
            <person name="Norman S."/>
        </authorList>
    </citation>
    <scope>NUCLEOTIDE SEQUENCE</scope>
    <source>
        <strain evidence="7">DER-2019</strain>
    </source>
</reference>
<dbReference type="GO" id="GO:0003677">
    <property type="term" value="F:DNA binding"/>
    <property type="evidence" value="ECO:0007669"/>
    <property type="project" value="UniProtKB-UniRule"/>
</dbReference>
<dbReference type="AlphaFoldDB" id="A0A923KY01"/>
<dbReference type="GO" id="GO:0015074">
    <property type="term" value="P:DNA integration"/>
    <property type="evidence" value="ECO:0007669"/>
    <property type="project" value="InterPro"/>
</dbReference>
<gene>
    <name evidence="7" type="ORF">GH810_17075</name>
</gene>
<evidence type="ECO:0000256" key="1">
    <source>
        <dbReference type="ARBA" id="ARBA00008857"/>
    </source>
</evidence>
<dbReference type="Gene3D" id="1.10.150.130">
    <property type="match status" value="1"/>
</dbReference>
<dbReference type="EMBL" id="WJBD01000043">
    <property type="protein sequence ID" value="MBC3890013.1"/>
    <property type="molecule type" value="Genomic_DNA"/>
</dbReference>
<reference evidence="7" key="1">
    <citation type="submission" date="2019-10" db="EMBL/GenBank/DDBJ databases">
        <authorList>
            <person name="Ross D.E."/>
            <person name="Gulliver D."/>
        </authorList>
    </citation>
    <scope>NUCLEOTIDE SEQUENCE</scope>
    <source>
        <strain evidence="7">DER-2019</strain>
    </source>
</reference>
<dbReference type="PROSITE" id="PS51898">
    <property type="entry name" value="TYR_RECOMBINASE"/>
    <property type="match status" value="1"/>
</dbReference>
<dbReference type="PANTHER" id="PTHR30349">
    <property type="entry name" value="PHAGE INTEGRASE-RELATED"/>
    <property type="match status" value="1"/>
</dbReference>
<evidence type="ECO:0000259" key="5">
    <source>
        <dbReference type="PROSITE" id="PS51898"/>
    </source>
</evidence>